<evidence type="ECO:0000313" key="2">
    <source>
        <dbReference type="Proteomes" id="UP000694559"/>
    </source>
</evidence>
<dbReference type="Ensembl" id="ENSNNAT00000015129.1">
    <property type="protein sequence ID" value="ENSNNAP00000014433.1"/>
    <property type="gene ID" value="ENSNNAG00000009738.1"/>
</dbReference>
<organism evidence="1 2">
    <name type="scientific">Naja naja</name>
    <name type="common">Indian cobra</name>
    <dbReference type="NCBI Taxonomy" id="35670"/>
    <lineage>
        <taxon>Eukaryota</taxon>
        <taxon>Metazoa</taxon>
        <taxon>Chordata</taxon>
        <taxon>Craniata</taxon>
        <taxon>Vertebrata</taxon>
        <taxon>Euteleostomi</taxon>
        <taxon>Lepidosauria</taxon>
        <taxon>Squamata</taxon>
        <taxon>Bifurcata</taxon>
        <taxon>Unidentata</taxon>
        <taxon>Episquamata</taxon>
        <taxon>Toxicofera</taxon>
        <taxon>Serpentes</taxon>
        <taxon>Colubroidea</taxon>
        <taxon>Elapidae</taxon>
        <taxon>Elapinae</taxon>
        <taxon>Naja</taxon>
    </lineage>
</organism>
<keyword evidence="2" id="KW-1185">Reference proteome</keyword>
<dbReference type="OMA" id="CISCENA"/>
<dbReference type="PANTHER" id="PTHR31635:SF196">
    <property type="entry name" value="REVERSE TRANSCRIPTASE DOMAIN-CONTAINING PROTEIN-RELATED"/>
    <property type="match status" value="1"/>
</dbReference>
<name>A0A8C6XIC2_NAJNA</name>
<dbReference type="GeneTree" id="ENSGT01010000226269"/>
<evidence type="ECO:0000313" key="1">
    <source>
        <dbReference type="Ensembl" id="ENSNNAP00000014433.1"/>
    </source>
</evidence>
<evidence type="ECO:0008006" key="3">
    <source>
        <dbReference type="Google" id="ProtNLM"/>
    </source>
</evidence>
<dbReference type="OrthoDB" id="9909359at2759"/>
<dbReference type="PANTHER" id="PTHR31635">
    <property type="entry name" value="REVERSE TRANSCRIPTASE DOMAIN-CONTAINING PROTEIN-RELATED"/>
    <property type="match status" value="1"/>
</dbReference>
<dbReference type="Proteomes" id="UP000694559">
    <property type="component" value="Unplaced"/>
</dbReference>
<reference evidence="1" key="2">
    <citation type="submission" date="2025-09" db="UniProtKB">
        <authorList>
            <consortium name="Ensembl"/>
        </authorList>
    </citation>
    <scope>IDENTIFICATION</scope>
</reference>
<reference evidence="1" key="1">
    <citation type="submission" date="2025-08" db="UniProtKB">
        <authorList>
            <consortium name="Ensembl"/>
        </authorList>
    </citation>
    <scope>IDENTIFICATION</scope>
</reference>
<sequence length="144" mass="16815">MEKKKGIAQEFFKELYKQEQIRDEKINHYLKGETMSVLMEEERVMLNRNITIEELREVIQKQKNNKTPGMDGLPGEVYKSLGETIDLILLEVCNVVLTEARLPESWRAAYIALIPKEGTDTTQIKNYRPISLLIFFDCKRFDSS</sequence>
<dbReference type="AlphaFoldDB" id="A0A8C6XIC2"/>
<proteinExistence type="predicted"/>
<accession>A0A8C6XIC2</accession>
<protein>
    <recommendedName>
        <fullName evidence="3">Reverse transcriptase</fullName>
    </recommendedName>
</protein>